<dbReference type="Pfam" id="PF11443">
    <property type="entry name" value="DUF2828"/>
    <property type="match status" value="1"/>
</dbReference>
<dbReference type="STRING" id="106549.A0A540LMF1"/>
<sequence length="169" mass="18891">MSIVEFHETLMNQVLPSAWSHNPLTTLKLICNFIDRRGDDGKRNKDEALFMVAVWLHQNHPKTLAYNLVPISSSFGHILDLPYILSQVLWDEAHLKFTGRTREEVDSNGMLCFDMTVPMSMSPESIATTRDIDGLAIGDPCVHKRAALINLVVSVSSNSVNLESTSPRV</sequence>
<dbReference type="AlphaFoldDB" id="A0A540LMF1"/>
<feature type="domain" description="DUF2828" evidence="1">
    <location>
        <begin position="9"/>
        <end position="93"/>
    </location>
</feature>
<gene>
    <name evidence="2" type="ORF">C1H46_026779</name>
</gene>
<dbReference type="EMBL" id="VIEB01000530">
    <property type="protein sequence ID" value="TQD87661.1"/>
    <property type="molecule type" value="Genomic_DNA"/>
</dbReference>
<protein>
    <recommendedName>
        <fullName evidence="1">DUF2828 domain-containing protein</fullName>
    </recommendedName>
</protein>
<evidence type="ECO:0000313" key="2">
    <source>
        <dbReference type="EMBL" id="TQD87661.1"/>
    </source>
</evidence>
<proteinExistence type="predicted"/>
<dbReference type="PANTHER" id="PTHR31373:SF17">
    <property type="entry name" value="OS06G0652100 PROTEIN"/>
    <property type="match status" value="1"/>
</dbReference>
<dbReference type="InterPro" id="IPR011205">
    <property type="entry name" value="UCP015417_vWA"/>
</dbReference>
<organism evidence="2 3">
    <name type="scientific">Malus baccata</name>
    <name type="common">Siberian crab apple</name>
    <name type="synonym">Pyrus baccata</name>
    <dbReference type="NCBI Taxonomy" id="106549"/>
    <lineage>
        <taxon>Eukaryota</taxon>
        <taxon>Viridiplantae</taxon>
        <taxon>Streptophyta</taxon>
        <taxon>Embryophyta</taxon>
        <taxon>Tracheophyta</taxon>
        <taxon>Spermatophyta</taxon>
        <taxon>Magnoliopsida</taxon>
        <taxon>eudicotyledons</taxon>
        <taxon>Gunneridae</taxon>
        <taxon>Pentapetalae</taxon>
        <taxon>rosids</taxon>
        <taxon>fabids</taxon>
        <taxon>Rosales</taxon>
        <taxon>Rosaceae</taxon>
        <taxon>Amygdaloideae</taxon>
        <taxon>Maleae</taxon>
        <taxon>Malus</taxon>
    </lineage>
</organism>
<keyword evidence="3" id="KW-1185">Reference proteome</keyword>
<reference evidence="2 3" key="1">
    <citation type="journal article" date="2019" name="G3 (Bethesda)">
        <title>Sequencing of a Wild Apple (Malus baccata) Genome Unravels the Differences Between Cultivated and Wild Apple Species Regarding Disease Resistance and Cold Tolerance.</title>
        <authorList>
            <person name="Chen X."/>
        </authorList>
    </citation>
    <scope>NUCLEOTIDE SEQUENCE [LARGE SCALE GENOMIC DNA]</scope>
    <source>
        <strain evidence="3">cv. Shandingzi</strain>
        <tissue evidence="2">Leaves</tissue>
    </source>
</reference>
<accession>A0A540LMF1</accession>
<dbReference type="PANTHER" id="PTHR31373">
    <property type="entry name" value="OS06G0652100 PROTEIN"/>
    <property type="match status" value="1"/>
</dbReference>
<name>A0A540LMF1_MALBA</name>
<evidence type="ECO:0000259" key="1">
    <source>
        <dbReference type="Pfam" id="PF11443"/>
    </source>
</evidence>
<comment type="caution">
    <text evidence="2">The sequence shown here is derived from an EMBL/GenBank/DDBJ whole genome shotgun (WGS) entry which is preliminary data.</text>
</comment>
<evidence type="ECO:0000313" key="3">
    <source>
        <dbReference type="Proteomes" id="UP000315295"/>
    </source>
</evidence>
<dbReference type="InterPro" id="IPR058580">
    <property type="entry name" value="DUF2828"/>
</dbReference>
<dbReference type="Proteomes" id="UP000315295">
    <property type="component" value="Unassembled WGS sequence"/>
</dbReference>